<name>A0AAD8D9V8_ACIOX</name>
<dbReference type="PROSITE" id="PS50925">
    <property type="entry name" value="BLUF"/>
    <property type="match status" value="1"/>
</dbReference>
<organism evidence="2 3">
    <name type="scientific">Acipenser oxyrinchus oxyrinchus</name>
    <dbReference type="NCBI Taxonomy" id="40147"/>
    <lineage>
        <taxon>Eukaryota</taxon>
        <taxon>Metazoa</taxon>
        <taxon>Chordata</taxon>
        <taxon>Craniata</taxon>
        <taxon>Vertebrata</taxon>
        <taxon>Euteleostomi</taxon>
        <taxon>Actinopterygii</taxon>
        <taxon>Chondrostei</taxon>
        <taxon>Acipenseriformes</taxon>
        <taxon>Acipenseridae</taxon>
        <taxon>Acipenser</taxon>
    </lineage>
</organism>
<dbReference type="Gene3D" id="3.30.70.100">
    <property type="match status" value="1"/>
</dbReference>
<proteinExistence type="predicted"/>
<accession>A0AAD8D9V8</accession>
<feature type="domain" description="BLUF" evidence="1">
    <location>
        <begin position="8"/>
        <end position="109"/>
    </location>
</feature>
<dbReference type="Pfam" id="PF24787">
    <property type="entry name" value="TEX47"/>
    <property type="match status" value="1"/>
</dbReference>
<keyword evidence="3" id="KW-1185">Reference proteome</keyword>
<dbReference type="SMART" id="SM01034">
    <property type="entry name" value="BLUF"/>
    <property type="match status" value="1"/>
</dbReference>
<dbReference type="GO" id="GO:0071949">
    <property type="term" value="F:FAD binding"/>
    <property type="evidence" value="ECO:0007669"/>
    <property type="project" value="InterPro"/>
</dbReference>
<evidence type="ECO:0000313" key="3">
    <source>
        <dbReference type="Proteomes" id="UP001230051"/>
    </source>
</evidence>
<dbReference type="GO" id="GO:0009882">
    <property type="term" value="F:blue light photoreceptor activity"/>
    <property type="evidence" value="ECO:0007669"/>
    <property type="project" value="InterPro"/>
</dbReference>
<dbReference type="InterPro" id="IPR036046">
    <property type="entry name" value="Acylphosphatase-like_dom_sf"/>
</dbReference>
<dbReference type="PANTHER" id="PTHR34035">
    <property type="entry name" value="TESTIS-EXPRESSED PROTEIN 47"/>
    <property type="match status" value="1"/>
</dbReference>
<dbReference type="Proteomes" id="UP001230051">
    <property type="component" value="Unassembled WGS sequence"/>
</dbReference>
<comment type="caution">
    <text evidence="2">The sequence shown here is derived from an EMBL/GenBank/DDBJ whole genome shotgun (WGS) entry which is preliminary data.</text>
</comment>
<protein>
    <recommendedName>
        <fullName evidence="1">BLUF domain-containing protein</fullName>
    </recommendedName>
</protein>
<dbReference type="EMBL" id="JAGXEW010000013">
    <property type="protein sequence ID" value="KAK1164812.1"/>
    <property type="molecule type" value="Genomic_DNA"/>
</dbReference>
<dbReference type="InterPro" id="IPR007024">
    <property type="entry name" value="BLUF_domain"/>
</dbReference>
<dbReference type="SUPFAM" id="SSF54975">
    <property type="entry name" value="Acylphosphatase/BLUF domain-like"/>
    <property type="match status" value="1"/>
</dbReference>
<evidence type="ECO:0000313" key="2">
    <source>
        <dbReference type="EMBL" id="KAK1164812.1"/>
    </source>
</evidence>
<dbReference type="InterPro" id="IPR055308">
    <property type="entry name" value="TEX47-like"/>
</dbReference>
<reference evidence="2" key="1">
    <citation type="submission" date="2022-02" db="EMBL/GenBank/DDBJ databases">
        <title>Atlantic sturgeon de novo genome assembly.</title>
        <authorList>
            <person name="Stock M."/>
            <person name="Klopp C."/>
            <person name="Guiguen Y."/>
            <person name="Cabau C."/>
            <person name="Parinello H."/>
            <person name="Santidrian Yebra-Pimentel E."/>
            <person name="Kuhl H."/>
            <person name="Dirks R.P."/>
            <person name="Guessner J."/>
            <person name="Wuertz S."/>
            <person name="Du K."/>
            <person name="Schartl M."/>
        </authorList>
    </citation>
    <scope>NUCLEOTIDE SEQUENCE</scope>
    <source>
        <strain evidence="2">STURGEONOMICS-FGT-2020</strain>
        <tissue evidence="2">Whole blood</tissue>
    </source>
</reference>
<evidence type="ECO:0000259" key="1">
    <source>
        <dbReference type="PROSITE" id="PS50925"/>
    </source>
</evidence>
<gene>
    <name evidence="2" type="ORF">AOXY_G15220</name>
</gene>
<sequence>MLNKRCFLHRLVYVAKIKAGQAGMKDLAGYYEILFAVYHNTNMEGVTGLLLLYPSCIIHVLESSSEVLYSVLNDLSNMEKRSDSLLQDAKILVMSHDIPMRMFQVWGYRFLNNITLTSQEAAEQKQPVENLIPECLPLLYKLCVHFLKSSKRLSGQPRVICTCDISVEVLAL</sequence>
<dbReference type="PANTHER" id="PTHR34035:SF1">
    <property type="entry name" value="TESTIS-EXPRESSED PROTEIN 47"/>
    <property type="match status" value="1"/>
</dbReference>
<dbReference type="AlphaFoldDB" id="A0AAD8D9V8"/>